<comment type="subunit">
    <text evidence="9">Homohexamer. The hexameric complex has a two-ring architecture resembling a top hat that caps the 20S proteasome core at one or both ends. Upon ATP-binding, the C-terminus of PAN interacts with the alpha-rings of the proteasome core by binding to the intersubunit pockets.</text>
</comment>
<dbReference type="FunFam" id="1.10.8.60:FF:000006">
    <property type="entry name" value="26S protease regulatory subunit 8"/>
    <property type="match status" value="1"/>
</dbReference>
<protein>
    <recommendedName>
        <fullName evidence="9">Proteasome-activating nucleotidase</fullName>
        <shortName evidence="9">PAN</shortName>
    </recommendedName>
    <alternativeName>
        <fullName evidence="9">Proteasomal ATPase</fullName>
    </alternativeName>
    <alternativeName>
        <fullName evidence="9">Proteasome regulatory ATPase</fullName>
    </alternativeName>
    <alternativeName>
        <fullName evidence="9">Proteasome regulatory particle</fullName>
    </alternativeName>
</protein>
<keyword evidence="13" id="KW-1185">Reference proteome</keyword>
<dbReference type="InterPro" id="IPR023501">
    <property type="entry name" value="Nucleotidase_PAN"/>
</dbReference>
<comment type="domain">
    <text evidence="9">Consists of three main regions, an N-terminal coiled-coil domain that may assist in substrate recognition, an interdomain involved in PAN hexamerization, and a C-terminal ATPase domain of the AAA type.</text>
</comment>
<feature type="domain" description="AAA+ ATPase" evidence="11">
    <location>
        <begin position="183"/>
        <end position="322"/>
    </location>
</feature>
<dbReference type="NCBIfam" id="TIGR01242">
    <property type="entry name" value="proteasome-activating nucleotidase"/>
    <property type="match status" value="1"/>
</dbReference>
<keyword evidence="6 9" id="KW-0647">Proteasome</keyword>
<gene>
    <name evidence="12" type="primary">pan_2</name>
    <name evidence="9" type="synonym">pan</name>
    <name evidence="12" type="ORF">ALNOE001_15500</name>
</gene>
<dbReference type="InterPro" id="IPR003593">
    <property type="entry name" value="AAA+_ATPase"/>
</dbReference>
<dbReference type="InterPro" id="IPR003959">
    <property type="entry name" value="ATPase_AAA_core"/>
</dbReference>
<evidence type="ECO:0000256" key="8">
    <source>
        <dbReference type="ARBA" id="ARBA00023186"/>
    </source>
</evidence>
<keyword evidence="3 9" id="KW-0963">Cytoplasm</keyword>
<organism evidence="12 13">
    <name type="scientific">Candidatus Methanobinarius endosymbioticus</name>
    <dbReference type="NCBI Taxonomy" id="2006182"/>
    <lineage>
        <taxon>Archaea</taxon>
        <taxon>Methanobacteriati</taxon>
        <taxon>Methanobacteriota</taxon>
        <taxon>Methanomada group</taxon>
        <taxon>Methanobacteria</taxon>
        <taxon>Methanobacteriales</taxon>
        <taxon>Methanobacteriaceae</taxon>
        <taxon>Candidatus Methanobinarius</taxon>
    </lineage>
</organism>
<evidence type="ECO:0000256" key="1">
    <source>
        <dbReference type="ARBA" id="ARBA00004496"/>
    </source>
</evidence>
<dbReference type="InterPro" id="IPR003960">
    <property type="entry name" value="ATPase_AAA_CS"/>
</dbReference>
<dbReference type="Gene3D" id="3.40.50.300">
    <property type="entry name" value="P-loop containing nucleotide triphosphate hydrolases"/>
    <property type="match status" value="1"/>
</dbReference>
<feature type="binding site" evidence="9">
    <location>
        <position position="333"/>
    </location>
    <ligand>
        <name>ATP</name>
        <dbReference type="ChEBI" id="CHEBI:30616"/>
    </ligand>
</feature>
<evidence type="ECO:0000259" key="11">
    <source>
        <dbReference type="SMART" id="SM00382"/>
    </source>
</evidence>
<evidence type="ECO:0000256" key="6">
    <source>
        <dbReference type="ARBA" id="ARBA00022942"/>
    </source>
</evidence>
<keyword evidence="5 9" id="KW-0067">ATP-binding</keyword>
<dbReference type="GO" id="GO:0005737">
    <property type="term" value="C:cytoplasm"/>
    <property type="evidence" value="ECO:0007669"/>
    <property type="project" value="UniProtKB-SubCell"/>
</dbReference>
<dbReference type="InterPro" id="IPR012340">
    <property type="entry name" value="NA-bd_OB-fold"/>
</dbReference>
<dbReference type="PROSITE" id="PS00674">
    <property type="entry name" value="AAA"/>
    <property type="match status" value="1"/>
</dbReference>
<dbReference type="PANTHER" id="PTHR23073">
    <property type="entry name" value="26S PROTEASOME REGULATORY SUBUNIT"/>
    <property type="match status" value="1"/>
</dbReference>
<dbReference type="Pfam" id="PF17862">
    <property type="entry name" value="AAA_lid_3"/>
    <property type="match status" value="1"/>
</dbReference>
<evidence type="ECO:0000256" key="10">
    <source>
        <dbReference type="RuleBase" id="RU003651"/>
    </source>
</evidence>
<dbReference type="FunFam" id="3.40.50.300:FF:000033">
    <property type="entry name" value="26S protease regulatory subunit 6B"/>
    <property type="match status" value="1"/>
</dbReference>
<dbReference type="NCBIfam" id="NF003069">
    <property type="entry name" value="PRK03992.1"/>
    <property type="match status" value="1"/>
</dbReference>
<dbReference type="SMART" id="SM00382">
    <property type="entry name" value="AAA"/>
    <property type="match status" value="1"/>
</dbReference>
<dbReference type="InterPro" id="IPR027417">
    <property type="entry name" value="P-loop_NTPase"/>
</dbReference>
<feature type="binding site" evidence="9">
    <location>
        <begin position="194"/>
        <end position="199"/>
    </location>
    <ligand>
        <name>ATP</name>
        <dbReference type="ChEBI" id="CHEBI:30616"/>
    </ligand>
</feature>
<accession>A0A366MAZ8</accession>
<keyword evidence="7 9" id="KW-0175">Coiled coil</keyword>
<evidence type="ECO:0000256" key="4">
    <source>
        <dbReference type="ARBA" id="ARBA00022741"/>
    </source>
</evidence>
<dbReference type="GO" id="GO:0005524">
    <property type="term" value="F:ATP binding"/>
    <property type="evidence" value="ECO:0007669"/>
    <property type="project" value="UniProtKB-UniRule"/>
</dbReference>
<dbReference type="GO" id="GO:0043335">
    <property type="term" value="P:protein unfolding"/>
    <property type="evidence" value="ECO:0007669"/>
    <property type="project" value="UniProtKB-UniRule"/>
</dbReference>
<evidence type="ECO:0000256" key="9">
    <source>
        <dbReference type="HAMAP-Rule" id="MF_00553"/>
    </source>
</evidence>
<sequence length="409" mass="45715">MENSQSLLNKVEDLKKEIRMLKEENIKTKRNLMWKVRKLEKDKVLTENEKIRLERETKSLSGEVERFRSPPLVLATIREILDENRMTVKSSTGPHFVINYSKFLDEKLLVPGSRVALNQQTFSVVDVLPAEKDPNVSGMEIEEKPEVNYASIGGLGEQVMEVKETVELPLTKPDLFKKIGIEPPKGVLLYGPPGTGKTLLAKAVAKETNATFIKIVASEFVKKYIGEGARMVREVFDLAKEKTPSIIFIDEIDAVAAKRLKSSTSGDREVQRTLMQLLAELDGFESRGDIGIVGATNRPDILDPALLRPGRFDRFIEVPIPNEEGRKEILKIHTSKMSLSEEADIDLLATLTEGVSGADLKAICTEAGMFAIREKRDEVIVADFMDAVDKIMGVEHDEEFKKEAGVMFG</sequence>
<keyword evidence="4 9" id="KW-0547">Nucleotide-binding</keyword>
<dbReference type="GO" id="GO:0016887">
    <property type="term" value="F:ATP hydrolysis activity"/>
    <property type="evidence" value="ECO:0007669"/>
    <property type="project" value="UniProtKB-UniRule"/>
</dbReference>
<dbReference type="Gene3D" id="1.10.8.60">
    <property type="match status" value="1"/>
</dbReference>
<evidence type="ECO:0000313" key="12">
    <source>
        <dbReference type="EMBL" id="RBQ22764.1"/>
    </source>
</evidence>
<comment type="subcellular location">
    <subcellularLocation>
        <location evidence="1 9">Cytoplasm</location>
    </subcellularLocation>
</comment>
<dbReference type="InterPro" id="IPR041569">
    <property type="entry name" value="AAA_lid_3"/>
</dbReference>
<evidence type="ECO:0000256" key="7">
    <source>
        <dbReference type="ARBA" id="ARBA00023054"/>
    </source>
</evidence>
<dbReference type="EMBL" id="NIZT01000043">
    <property type="protein sequence ID" value="RBQ22764.1"/>
    <property type="molecule type" value="Genomic_DNA"/>
</dbReference>
<evidence type="ECO:0000313" key="13">
    <source>
        <dbReference type="Proteomes" id="UP000253099"/>
    </source>
</evidence>
<evidence type="ECO:0000256" key="5">
    <source>
        <dbReference type="ARBA" id="ARBA00022840"/>
    </source>
</evidence>
<dbReference type="SUPFAM" id="SSF52540">
    <property type="entry name" value="P-loop containing nucleoside triphosphate hydrolases"/>
    <property type="match status" value="1"/>
</dbReference>
<dbReference type="InterPro" id="IPR032501">
    <property type="entry name" value="Prot_ATP_ID_OB_2nd"/>
</dbReference>
<proteinExistence type="inferred from homology"/>
<dbReference type="Gene3D" id="2.40.50.140">
    <property type="entry name" value="Nucleic acid-binding proteins"/>
    <property type="match status" value="1"/>
</dbReference>
<comment type="caution">
    <text evidence="12">The sequence shown here is derived from an EMBL/GenBank/DDBJ whole genome shotgun (WGS) entry which is preliminary data.</text>
</comment>
<keyword evidence="8 9" id="KW-0143">Chaperone</keyword>
<comment type="similarity">
    <text evidence="2 9 10">Belongs to the AAA ATPase family.</text>
</comment>
<dbReference type="HAMAP" id="MF_00553">
    <property type="entry name" value="PAN"/>
    <property type="match status" value="1"/>
</dbReference>
<reference evidence="12 13" key="1">
    <citation type="submission" date="2018-06" db="EMBL/GenBank/DDBJ databases">
        <title>Genomic insight into two independent archaeal endosymbiosis events.</title>
        <authorList>
            <person name="Lind A.E."/>
            <person name="Lewis W.H."/>
            <person name="Spang A."/>
            <person name="Guy L."/>
            <person name="Embley M.T."/>
            <person name="Ettema T.J.G."/>
        </authorList>
    </citation>
    <scope>NUCLEOTIDE SEQUENCE [LARGE SCALE GENOMIC DNA]</scope>
    <source>
        <strain evidence="12">NOE</strain>
    </source>
</reference>
<name>A0A366MAZ8_9EURY</name>
<dbReference type="Pfam" id="PF16450">
    <property type="entry name" value="Prot_ATP_ID_OB_C"/>
    <property type="match status" value="1"/>
</dbReference>
<evidence type="ECO:0000256" key="3">
    <source>
        <dbReference type="ARBA" id="ARBA00022490"/>
    </source>
</evidence>
<comment type="function">
    <text evidence="9">ATPase which is responsible for recognizing, binding, unfolding and translocation of substrate proteins into the archaeal 20S proteasome core particle. Is essential for opening the gate of the 20S proteasome via an interaction with its C-terminus, thereby allowing substrate entry and access to the site of proteolysis. Thus, the C-termini of the proteasomal ATPase function like a 'key in a lock' to induce gate opening and therefore regulate proteolysis. Unfolding activity requires energy from ATP hydrolysis, whereas ATP binding alone promotes ATPase-20S proteasome association which triggers gate opening, and supports translocation of unfolded substrates.</text>
</comment>
<feature type="coiled-coil region" evidence="9">
    <location>
        <begin position="4"/>
        <end position="56"/>
    </location>
</feature>
<dbReference type="GO" id="GO:0010498">
    <property type="term" value="P:proteasomal protein catabolic process"/>
    <property type="evidence" value="ECO:0007669"/>
    <property type="project" value="UniProtKB-UniRule"/>
</dbReference>
<dbReference type="Pfam" id="PF00004">
    <property type="entry name" value="AAA"/>
    <property type="match status" value="1"/>
</dbReference>
<dbReference type="Proteomes" id="UP000253099">
    <property type="component" value="Unassembled WGS sequence"/>
</dbReference>
<dbReference type="AlphaFoldDB" id="A0A366MAZ8"/>
<dbReference type="GO" id="GO:0022623">
    <property type="term" value="C:proteasome-activating nucleotidase complex"/>
    <property type="evidence" value="ECO:0007669"/>
    <property type="project" value="UniProtKB-UniRule"/>
</dbReference>
<evidence type="ECO:0000256" key="2">
    <source>
        <dbReference type="ARBA" id="ARBA00006914"/>
    </source>
</evidence>
<dbReference type="InterPro" id="IPR050221">
    <property type="entry name" value="26S_Proteasome_ATPase"/>
</dbReference>